<sequence>MSDKPRPIVRDTTGLSLNYRFWWRMQYLGFAIFGPADQQPHRSPKEHLKRERALRVLRAHEARGTDAPQEVVEAAREL</sequence>
<dbReference type="Proteomes" id="UP001501536">
    <property type="component" value="Unassembled WGS sequence"/>
</dbReference>
<evidence type="ECO:0008006" key="3">
    <source>
        <dbReference type="Google" id="ProtNLM"/>
    </source>
</evidence>
<comment type="caution">
    <text evidence="1">The sequence shown here is derived from an EMBL/GenBank/DDBJ whole genome shotgun (WGS) entry which is preliminary data.</text>
</comment>
<evidence type="ECO:0000313" key="1">
    <source>
        <dbReference type="EMBL" id="GAA3706000.1"/>
    </source>
</evidence>
<proteinExistence type="predicted"/>
<keyword evidence="2" id="KW-1185">Reference proteome</keyword>
<protein>
    <recommendedName>
        <fullName evidence="3">Integrase</fullName>
    </recommendedName>
</protein>
<dbReference type="EMBL" id="BAABCJ010000005">
    <property type="protein sequence ID" value="GAA3706000.1"/>
    <property type="molecule type" value="Genomic_DNA"/>
</dbReference>
<name>A0ABP7DLB9_9MICC</name>
<reference evidence="2" key="1">
    <citation type="journal article" date="2019" name="Int. J. Syst. Evol. Microbiol.">
        <title>The Global Catalogue of Microorganisms (GCM) 10K type strain sequencing project: providing services to taxonomists for standard genome sequencing and annotation.</title>
        <authorList>
            <consortium name="The Broad Institute Genomics Platform"/>
            <consortium name="The Broad Institute Genome Sequencing Center for Infectious Disease"/>
            <person name="Wu L."/>
            <person name="Ma J."/>
        </authorList>
    </citation>
    <scope>NUCLEOTIDE SEQUENCE [LARGE SCALE GENOMIC DNA]</scope>
    <source>
        <strain evidence="2">JCM 16961</strain>
    </source>
</reference>
<organism evidence="1 2">
    <name type="scientific">Zhihengliuella alba</name>
    <dbReference type="NCBI Taxonomy" id="547018"/>
    <lineage>
        <taxon>Bacteria</taxon>
        <taxon>Bacillati</taxon>
        <taxon>Actinomycetota</taxon>
        <taxon>Actinomycetes</taxon>
        <taxon>Micrococcales</taxon>
        <taxon>Micrococcaceae</taxon>
        <taxon>Zhihengliuella</taxon>
    </lineage>
</organism>
<accession>A0ABP7DLB9</accession>
<dbReference type="RefSeq" id="WP_344883740.1">
    <property type="nucleotide sequence ID" value="NZ_BAABCJ010000005.1"/>
</dbReference>
<gene>
    <name evidence="1" type="ORF">GCM10022377_19720</name>
</gene>
<evidence type="ECO:0000313" key="2">
    <source>
        <dbReference type="Proteomes" id="UP001501536"/>
    </source>
</evidence>